<keyword evidence="6 12" id="KW-0547">Nucleotide-binding</keyword>
<feature type="binding site" evidence="7">
    <location>
        <position position="121"/>
    </location>
    <ligand>
        <name>Mg(2+)</name>
        <dbReference type="ChEBI" id="CHEBI:18420"/>
        <label>1</label>
    </ligand>
</feature>
<keyword evidence="7" id="KW-0479">Metal-binding</keyword>
<feature type="binding site" evidence="7">
    <location>
        <position position="214"/>
    </location>
    <ligand>
        <name>Mg(2+)</name>
        <dbReference type="ChEBI" id="CHEBI:18420"/>
        <label>1</label>
    </ligand>
</feature>
<comment type="catalytic activity">
    <reaction evidence="12">
        <text>L-glutamate + NH4(+) + ATP = L-glutamine + ADP + phosphate + H(+)</text>
        <dbReference type="Rhea" id="RHEA:16169"/>
        <dbReference type="ChEBI" id="CHEBI:15378"/>
        <dbReference type="ChEBI" id="CHEBI:28938"/>
        <dbReference type="ChEBI" id="CHEBI:29985"/>
        <dbReference type="ChEBI" id="CHEBI:30616"/>
        <dbReference type="ChEBI" id="CHEBI:43474"/>
        <dbReference type="ChEBI" id="CHEBI:58359"/>
        <dbReference type="ChEBI" id="CHEBI:456216"/>
        <dbReference type="EC" id="6.3.1.2"/>
    </reaction>
</comment>
<keyword evidence="11" id="KW-0963">Cytoplasm</keyword>
<proteinExistence type="inferred from homology"/>
<dbReference type="NCBIfam" id="TIGR00653">
    <property type="entry name" value="GlnA"/>
    <property type="match status" value="1"/>
</dbReference>
<dbReference type="SMART" id="SM01230">
    <property type="entry name" value="Gln-synt_C"/>
    <property type="match status" value="1"/>
</dbReference>
<comment type="function">
    <text evidence="1">Catalyzes the ATP-dependent biosynthesis of glutamine from glutamate and ammonia.</text>
</comment>
<feature type="binding site" evidence="7">
    <location>
        <position position="263"/>
    </location>
    <ligand>
        <name>Mg(2+)</name>
        <dbReference type="ChEBI" id="CHEBI:18420"/>
        <label>1</label>
    </ligand>
</feature>
<dbReference type="GO" id="GO:0004356">
    <property type="term" value="F:glutamine synthetase activity"/>
    <property type="evidence" value="ECO:0007669"/>
    <property type="project" value="UniProtKB-EC"/>
</dbReference>
<dbReference type="STRING" id="1414854.GQ61_04930"/>
<evidence type="ECO:0000256" key="10">
    <source>
        <dbReference type="RuleBase" id="RU000384"/>
    </source>
</evidence>
<feature type="binding site" evidence="5">
    <location>
        <position position="321"/>
    </location>
    <ligand>
        <name>L-glutamate</name>
        <dbReference type="ChEBI" id="CHEBI:29985"/>
    </ligand>
</feature>
<feature type="binding site" evidence="6">
    <location>
        <begin position="265"/>
        <end position="267"/>
    </location>
    <ligand>
        <name>ATP</name>
        <dbReference type="ChEBI" id="CHEBI:30616"/>
    </ligand>
</feature>
<comment type="subunit">
    <text evidence="3">Oligomer of 12 subunits arranged in the form of two hexameric ring.</text>
</comment>
<comment type="cofactor">
    <cofactor evidence="7">
        <name>Mg(2+)</name>
        <dbReference type="ChEBI" id="CHEBI:18420"/>
    </cofactor>
    <text evidence="7">Binds 2 Mg(2+) ions per subunit.</text>
</comment>
<dbReference type="GO" id="GO:0005737">
    <property type="term" value="C:cytoplasm"/>
    <property type="evidence" value="ECO:0007669"/>
    <property type="project" value="UniProtKB-SubCell"/>
</dbReference>
<dbReference type="SUPFAM" id="SSF55931">
    <property type="entry name" value="Glutamine synthetase/guanido kinase"/>
    <property type="match status" value="1"/>
</dbReference>
<evidence type="ECO:0000256" key="4">
    <source>
        <dbReference type="ARBA" id="ARBA00023231"/>
    </source>
</evidence>
<dbReference type="EC" id="6.3.1.2" evidence="12"/>
<feature type="binding site" evidence="6">
    <location>
        <position position="202"/>
    </location>
    <ligand>
        <name>ATP</name>
        <dbReference type="ChEBI" id="CHEBI:30616"/>
    </ligand>
</feature>
<evidence type="ECO:0000256" key="2">
    <source>
        <dbReference type="ARBA" id="ARBA00009897"/>
    </source>
</evidence>
<dbReference type="InterPro" id="IPR008146">
    <property type="entry name" value="Gln_synth_cat_dom"/>
</dbReference>
<dbReference type="InterPro" id="IPR004809">
    <property type="entry name" value="Gln_synth_I"/>
</dbReference>
<dbReference type="SUPFAM" id="SSF54368">
    <property type="entry name" value="Glutamine synthetase, N-terminal domain"/>
    <property type="match status" value="1"/>
</dbReference>
<dbReference type="GO" id="GO:0006542">
    <property type="term" value="P:glutamine biosynthetic process"/>
    <property type="evidence" value="ECO:0007669"/>
    <property type="project" value="InterPro"/>
</dbReference>
<keyword evidence="7" id="KW-0460">Magnesium</keyword>
<evidence type="ECO:0000256" key="8">
    <source>
        <dbReference type="PIRSR" id="PIRSR604809-50"/>
    </source>
</evidence>
<keyword evidence="4" id="KW-0535">Nitrogen fixation</keyword>
<keyword evidence="12 15" id="KW-0436">Ligase</keyword>
<dbReference type="GO" id="GO:0005524">
    <property type="term" value="F:ATP binding"/>
    <property type="evidence" value="ECO:0007669"/>
    <property type="project" value="UniProtKB-KW"/>
</dbReference>
<dbReference type="KEGG" id="naf:GQ61_04930"/>
<dbReference type="GO" id="GO:0016020">
    <property type="term" value="C:membrane"/>
    <property type="evidence" value="ECO:0007669"/>
    <property type="project" value="TreeGrafter"/>
</dbReference>
<dbReference type="InterPro" id="IPR027303">
    <property type="entry name" value="Gln_synth_gly_rich_site"/>
</dbReference>
<accession>A0A1W6N4Q2</accession>
<dbReference type="PANTHER" id="PTHR43407:SF2">
    <property type="entry name" value="GLUTAMINE SYNTHETASE"/>
    <property type="match status" value="1"/>
</dbReference>
<dbReference type="InterPro" id="IPR014746">
    <property type="entry name" value="Gln_synth/guanido_kin_cat_dom"/>
</dbReference>
<feature type="domain" description="GS catalytic" evidence="14">
    <location>
        <begin position="96"/>
        <end position="462"/>
    </location>
</feature>
<keyword evidence="16" id="KW-1185">Reference proteome</keyword>
<feature type="modified residue" description="O-AMP-tyrosine" evidence="8">
    <location>
        <position position="391"/>
    </location>
</feature>
<evidence type="ECO:0000256" key="1">
    <source>
        <dbReference type="ARBA" id="ARBA00003117"/>
    </source>
</evidence>
<dbReference type="AlphaFoldDB" id="A0A1W6N4Q2"/>
<dbReference type="PROSITE" id="PS00180">
    <property type="entry name" value="GLNA_1"/>
    <property type="match status" value="1"/>
</dbReference>
<dbReference type="Pfam" id="PF00120">
    <property type="entry name" value="Gln-synt_C"/>
    <property type="match status" value="1"/>
</dbReference>
<dbReference type="PANTHER" id="PTHR43407">
    <property type="entry name" value="GLUTAMINE SYNTHETASE"/>
    <property type="match status" value="1"/>
</dbReference>
<dbReference type="Gene3D" id="3.10.20.70">
    <property type="entry name" value="Glutamine synthetase, N-terminal domain"/>
    <property type="match status" value="1"/>
</dbReference>
<dbReference type="InterPro" id="IPR036651">
    <property type="entry name" value="Gln_synt_N_sf"/>
</dbReference>
<name>A0A1W6N4Q2_9PROT</name>
<evidence type="ECO:0000256" key="5">
    <source>
        <dbReference type="PIRSR" id="PIRSR604809-1"/>
    </source>
</evidence>
<dbReference type="Gene3D" id="3.30.590.10">
    <property type="entry name" value="Glutamine synthetase/guanido kinase, catalytic domain"/>
    <property type="match status" value="1"/>
</dbReference>
<dbReference type="Pfam" id="PF03951">
    <property type="entry name" value="Gln-synt_N"/>
    <property type="match status" value="1"/>
</dbReference>
<evidence type="ECO:0000256" key="11">
    <source>
        <dbReference type="RuleBase" id="RU000387"/>
    </source>
</evidence>
<dbReference type="InterPro" id="IPR001637">
    <property type="entry name" value="Gln_synth_I_adenylation_site"/>
</dbReference>
<evidence type="ECO:0000256" key="9">
    <source>
        <dbReference type="PROSITE-ProRule" id="PRU01330"/>
    </source>
</evidence>
<evidence type="ECO:0000313" key="16">
    <source>
        <dbReference type="Proteomes" id="UP000237351"/>
    </source>
</evidence>
<comment type="subcellular location">
    <subcellularLocation>
        <location evidence="11">Cytoplasm</location>
    </subcellularLocation>
</comment>
<keyword evidence="8" id="KW-0597">Phosphoprotein</keyword>
<feature type="binding site" evidence="5">
    <location>
        <position position="353"/>
    </location>
    <ligand>
        <name>L-glutamate</name>
        <dbReference type="ChEBI" id="CHEBI:29985"/>
    </ligand>
</feature>
<keyword evidence="6 12" id="KW-0067">ATP-binding</keyword>
<evidence type="ECO:0000256" key="6">
    <source>
        <dbReference type="PIRSR" id="PIRSR604809-2"/>
    </source>
</evidence>
<dbReference type="PROSITE" id="PS51986">
    <property type="entry name" value="GS_BETA_GRASP"/>
    <property type="match status" value="1"/>
</dbReference>
<feature type="binding site" evidence="6">
    <location>
        <position position="346"/>
    </location>
    <ligand>
        <name>ATP</name>
        <dbReference type="ChEBI" id="CHEBI:30616"/>
    </ligand>
</feature>
<dbReference type="GO" id="GO:0046872">
    <property type="term" value="F:metal ion binding"/>
    <property type="evidence" value="ECO:0007669"/>
    <property type="project" value="UniProtKB-KW"/>
</dbReference>
<feature type="binding site" evidence="6">
    <location>
        <begin position="217"/>
        <end position="219"/>
    </location>
    <ligand>
        <name>ATP</name>
        <dbReference type="ChEBI" id="CHEBI:30616"/>
    </ligand>
</feature>
<sequence>MTNQGIQYLDFRFTDSRGLWHHMSVKTTSIDADMIANGITFDGSSIKGWKEIDDSDMTLKPDISHVVNDPFSESPTLIVFCNIHDPKDETPYTRDPRSIALRAEQFLRQSKVADKAYFGPEPEFFIFDKVEFDCNAQNAFYRIHSAEGSYTNNQTFKGIDQPTLSHRPLPKGGYFPVPPIDSEHNLRAKMLSTLADMGVAGEKHHHEVAAGQHEIGFSYDSLTRTADNLQIFKYVVHNVAVENGKTATFMPKPIFGDNGSGMHVHQSLWLNDAPIFPGDKYANLSESALYYIGGILKHARALNAFTNPTTNSYKRLVPGYEAPVYLAYSARNRSAAVRIPHILNPKARRIEIRFPDPSSNPYLALSAMLMAGIDGILNKIHPGEAMDKNLYEFKPHELTPDIIMSGSLKEALMALDQDREFLKRGDVFTDEQIEAYIALKNEEVLAVTEVPHPKEFSLYYSL</sequence>
<dbReference type="PROSITE" id="PS00181">
    <property type="entry name" value="GLNA_ATP"/>
    <property type="match status" value="1"/>
</dbReference>
<evidence type="ECO:0000259" key="13">
    <source>
        <dbReference type="PROSITE" id="PS51986"/>
    </source>
</evidence>
<gene>
    <name evidence="15" type="primary">glnA</name>
    <name evidence="15" type="ORF">GQ61_04930</name>
</gene>
<comment type="similarity">
    <text evidence="2 9 10">Belongs to the glutamine synthetase family.</text>
</comment>
<feature type="binding site" evidence="5">
    <location>
        <begin position="258"/>
        <end position="259"/>
    </location>
    <ligand>
        <name>L-glutamate</name>
        <dbReference type="ChEBI" id="CHEBI:29985"/>
    </ligand>
</feature>
<evidence type="ECO:0000259" key="14">
    <source>
        <dbReference type="PROSITE" id="PS51987"/>
    </source>
</evidence>
<organism evidence="15 16">
    <name type="scientific">Candidatus Nucleicultrix amoebiphila FS5</name>
    <dbReference type="NCBI Taxonomy" id="1414854"/>
    <lineage>
        <taxon>Bacteria</taxon>
        <taxon>Pseudomonadati</taxon>
        <taxon>Pseudomonadota</taxon>
        <taxon>Alphaproteobacteria</taxon>
        <taxon>Holosporales</taxon>
        <taxon>Candidatus Nucleicultricaceae</taxon>
        <taxon>Candidatus Nucleicultrix</taxon>
    </lineage>
</organism>
<evidence type="ECO:0000256" key="12">
    <source>
        <dbReference type="RuleBase" id="RU004356"/>
    </source>
</evidence>
<evidence type="ECO:0000256" key="7">
    <source>
        <dbReference type="PIRSR" id="PIRSR604809-3"/>
    </source>
</evidence>
<dbReference type="GO" id="GO:0019740">
    <property type="term" value="P:nitrogen utilization"/>
    <property type="evidence" value="ECO:0007669"/>
    <property type="project" value="TreeGrafter"/>
</dbReference>
<feature type="binding site" evidence="6">
    <location>
        <position position="333"/>
    </location>
    <ligand>
        <name>ATP</name>
        <dbReference type="ChEBI" id="CHEBI:30616"/>
    </ligand>
</feature>
<dbReference type="Proteomes" id="UP000237351">
    <property type="component" value="Chromosome"/>
</dbReference>
<feature type="binding site" evidence="7">
    <location>
        <position position="351"/>
    </location>
    <ligand>
        <name>Mg(2+)</name>
        <dbReference type="ChEBI" id="CHEBI:18420"/>
        <label>1</label>
    </ligand>
</feature>
<dbReference type="InterPro" id="IPR008147">
    <property type="entry name" value="Gln_synt_N"/>
</dbReference>
<dbReference type="EMBL" id="CP008743">
    <property type="protein sequence ID" value="ARN84748.1"/>
    <property type="molecule type" value="Genomic_DNA"/>
</dbReference>
<feature type="binding site" evidence="7">
    <location>
        <position position="207"/>
    </location>
    <ligand>
        <name>Mg(2+)</name>
        <dbReference type="ChEBI" id="CHEBI:18420"/>
        <label>1</label>
    </ligand>
</feature>
<comment type="subunit">
    <text evidence="11">Oligomer of 12 subunits arranged in the form of two hexagons.</text>
</comment>
<dbReference type="FunFam" id="3.30.590.10:FF:000001">
    <property type="entry name" value="Glutamine synthetase"/>
    <property type="match status" value="1"/>
</dbReference>
<protein>
    <recommendedName>
        <fullName evidence="12">Glutamine synthetase</fullName>
        <ecNumber evidence="12">6.3.1.2</ecNumber>
    </recommendedName>
</protein>
<dbReference type="InterPro" id="IPR027302">
    <property type="entry name" value="Gln_synth_N_conserv_site"/>
</dbReference>
<feature type="domain" description="GS beta-grasp" evidence="13">
    <location>
        <begin position="4"/>
        <end position="88"/>
    </location>
</feature>
<feature type="binding site" evidence="7">
    <location>
        <position position="123"/>
    </location>
    <ligand>
        <name>Mg(2+)</name>
        <dbReference type="ChEBI" id="CHEBI:18420"/>
        <label>1</label>
    </ligand>
</feature>
<evidence type="ECO:0000313" key="15">
    <source>
        <dbReference type="EMBL" id="ARN84748.1"/>
    </source>
</evidence>
<evidence type="ECO:0000256" key="3">
    <source>
        <dbReference type="ARBA" id="ARBA00011258"/>
    </source>
</evidence>
<feature type="binding site" evidence="5">
    <location>
        <position position="333"/>
    </location>
    <ligand>
        <name>L-glutamate</name>
        <dbReference type="ChEBI" id="CHEBI:29985"/>
    </ligand>
</feature>
<dbReference type="PROSITE" id="PS51987">
    <property type="entry name" value="GS_CATALYTIC"/>
    <property type="match status" value="1"/>
</dbReference>
<feature type="binding site" evidence="5">
    <location>
        <position position="315"/>
    </location>
    <ligand>
        <name>L-glutamate</name>
        <dbReference type="ChEBI" id="CHEBI:29985"/>
    </ligand>
</feature>
<reference evidence="15 16" key="1">
    <citation type="submission" date="2014-06" db="EMBL/GenBank/DDBJ databases">
        <title>The genome of the endonuclear symbiont Nucleicultrix amoebiphila.</title>
        <authorList>
            <person name="Schulz F."/>
            <person name="Horn M."/>
        </authorList>
    </citation>
    <scope>NUCLEOTIDE SEQUENCE [LARGE SCALE GENOMIC DNA]</scope>
    <source>
        <strain evidence="15 16">FS5</strain>
    </source>
</reference>
<dbReference type="PROSITE" id="PS00182">
    <property type="entry name" value="GLNA_ADENYLATION"/>
    <property type="match status" value="1"/>
</dbReference>